<dbReference type="Gene3D" id="2.120.10.80">
    <property type="entry name" value="Kelch-type beta propeller"/>
    <property type="match status" value="2"/>
</dbReference>
<reference evidence="7" key="1">
    <citation type="submission" date="2019-10" db="EMBL/GenBank/DDBJ databases">
        <authorList>
            <consortium name="DOE Joint Genome Institute"/>
            <person name="Kuo A."/>
            <person name="Miyauchi S."/>
            <person name="Kiss E."/>
            <person name="Drula E."/>
            <person name="Kohler A."/>
            <person name="Sanchez-Garcia M."/>
            <person name="Andreopoulos B."/>
            <person name="Barry K.W."/>
            <person name="Bonito G."/>
            <person name="Buee M."/>
            <person name="Carver A."/>
            <person name="Chen C."/>
            <person name="Cichocki N."/>
            <person name="Clum A."/>
            <person name="Culley D."/>
            <person name="Crous P.W."/>
            <person name="Fauchery L."/>
            <person name="Girlanda M."/>
            <person name="Hayes R."/>
            <person name="Keri Z."/>
            <person name="LaButti K."/>
            <person name="Lipzen A."/>
            <person name="Lombard V."/>
            <person name="Magnuson J."/>
            <person name="Maillard F."/>
            <person name="Morin E."/>
            <person name="Murat C."/>
            <person name="Nolan M."/>
            <person name="Ohm R."/>
            <person name="Pangilinan J."/>
            <person name="Pereira M."/>
            <person name="Perotto S."/>
            <person name="Peter M."/>
            <person name="Riley R."/>
            <person name="Sitrit Y."/>
            <person name="Stielow B."/>
            <person name="Szollosi G."/>
            <person name="Zifcakova L."/>
            <person name="Stursova M."/>
            <person name="Spatafora J.W."/>
            <person name="Tedersoo L."/>
            <person name="Vaario L.-M."/>
            <person name="Yamada A."/>
            <person name="Yan M."/>
            <person name="Wang P."/>
            <person name="Xu J."/>
            <person name="Bruns T."/>
            <person name="Baldrian P."/>
            <person name="Vilgalys R."/>
            <person name="Henrissat B."/>
            <person name="Grigoriev I.V."/>
            <person name="Hibbett D."/>
            <person name="Nagy L.G."/>
            <person name="Martin F.M."/>
        </authorList>
    </citation>
    <scope>NUCLEOTIDE SEQUENCE</scope>
    <source>
        <strain evidence="7">Prilba</strain>
    </source>
</reference>
<evidence type="ECO:0000313" key="7">
    <source>
        <dbReference type="EMBL" id="KAF8482634.1"/>
    </source>
</evidence>
<evidence type="ECO:0000256" key="1">
    <source>
        <dbReference type="ARBA" id="ARBA00004496"/>
    </source>
</evidence>
<name>A0A9P5TBA6_9AGAM</name>
<keyword evidence="4" id="KW-0677">Repeat</keyword>
<keyword evidence="2" id="KW-0880">Kelch repeat</keyword>
<evidence type="ECO:0000256" key="5">
    <source>
        <dbReference type="ARBA" id="ARBA00023054"/>
    </source>
</evidence>
<reference evidence="7" key="2">
    <citation type="journal article" date="2020" name="Nat. Commun.">
        <title>Large-scale genome sequencing of mycorrhizal fungi provides insights into the early evolution of symbiotic traits.</title>
        <authorList>
            <person name="Miyauchi S."/>
            <person name="Kiss E."/>
            <person name="Kuo A."/>
            <person name="Drula E."/>
            <person name="Kohler A."/>
            <person name="Sanchez-Garcia M."/>
            <person name="Morin E."/>
            <person name="Andreopoulos B."/>
            <person name="Barry K.W."/>
            <person name="Bonito G."/>
            <person name="Buee M."/>
            <person name="Carver A."/>
            <person name="Chen C."/>
            <person name="Cichocki N."/>
            <person name="Clum A."/>
            <person name="Culley D."/>
            <person name="Crous P.W."/>
            <person name="Fauchery L."/>
            <person name="Girlanda M."/>
            <person name="Hayes R.D."/>
            <person name="Keri Z."/>
            <person name="LaButti K."/>
            <person name="Lipzen A."/>
            <person name="Lombard V."/>
            <person name="Magnuson J."/>
            <person name="Maillard F."/>
            <person name="Murat C."/>
            <person name="Nolan M."/>
            <person name="Ohm R.A."/>
            <person name="Pangilinan J."/>
            <person name="Pereira M.F."/>
            <person name="Perotto S."/>
            <person name="Peter M."/>
            <person name="Pfister S."/>
            <person name="Riley R."/>
            <person name="Sitrit Y."/>
            <person name="Stielow J.B."/>
            <person name="Szollosi G."/>
            <person name="Zifcakova L."/>
            <person name="Stursova M."/>
            <person name="Spatafora J.W."/>
            <person name="Tedersoo L."/>
            <person name="Vaario L.M."/>
            <person name="Yamada A."/>
            <person name="Yan M."/>
            <person name="Wang P."/>
            <person name="Xu J."/>
            <person name="Bruns T."/>
            <person name="Baldrian P."/>
            <person name="Vilgalys R."/>
            <person name="Dunand C."/>
            <person name="Henrissat B."/>
            <person name="Grigoriev I.V."/>
            <person name="Hibbett D."/>
            <person name="Nagy L.G."/>
            <person name="Martin F.M."/>
        </authorList>
    </citation>
    <scope>NUCLEOTIDE SEQUENCE</scope>
    <source>
        <strain evidence="7">Prilba</strain>
    </source>
</reference>
<feature type="compositionally biased region" description="Low complexity" evidence="6">
    <location>
        <begin position="27"/>
        <end position="36"/>
    </location>
</feature>
<dbReference type="InterPro" id="IPR015915">
    <property type="entry name" value="Kelch-typ_b-propeller"/>
</dbReference>
<protein>
    <recommendedName>
        <fullName evidence="9">Galactose oxidase</fullName>
    </recommendedName>
</protein>
<feature type="compositionally biased region" description="Basic residues" evidence="6">
    <location>
        <begin position="1"/>
        <end position="10"/>
    </location>
</feature>
<feature type="region of interest" description="Disordered" evidence="6">
    <location>
        <begin position="1"/>
        <end position="47"/>
    </location>
</feature>
<dbReference type="SUPFAM" id="SSF50965">
    <property type="entry name" value="Galactose oxidase, central domain"/>
    <property type="match status" value="1"/>
</dbReference>
<keyword evidence="5" id="KW-0175">Coiled coil</keyword>
<dbReference type="AlphaFoldDB" id="A0A9P5TBA6"/>
<keyword evidence="3" id="KW-0963">Cytoplasm</keyword>
<sequence length="438" mass="47244">MSFFSKKKKISPSNSAPDNGLTSQQLPFPSESQSHSPQPPSDHPWSVLRLNPAFLSKNAPPSGPSSSPFPRFGHASPATATAAGELFVFGGLAHNSIRDELYMFSTRDFSTTLLQTSGEVPGPRFRPAAALVSSVLLIWGGVTKFDDQGEPKGPYDDSLYLLSLASRVWTRVVRNGPGPVGRCRHGVTMVGSKLFVFGGQVDGKLLNDMWALDLNSLQSNPVWESYEPAPGDKMPPPRIGHVLVSTGDRIILFGGSDGRYHYDDTWLFDISARKWTELECTGHIPSPRRGHAAALVDDVMYVFGGRGVDGANLGDLTAFKLSTQRWFTFQNIGPSPSSGSGHAMVSDGTRVFVLGGSSAGVLADGTILIHALDTKRIKYPNTDPKAVKPREKTAQLAREISVGPPTQGQPQHSISSPSYALLASETPVRMVCHLNLRV</sequence>
<dbReference type="Proteomes" id="UP000759537">
    <property type="component" value="Unassembled WGS sequence"/>
</dbReference>
<accession>A0A9P5TBA6</accession>
<dbReference type="OrthoDB" id="45365at2759"/>
<dbReference type="PANTHER" id="PTHR46228">
    <property type="entry name" value="KELCH DOMAIN-CONTAINING PROTEIN"/>
    <property type="match status" value="1"/>
</dbReference>
<evidence type="ECO:0000313" key="8">
    <source>
        <dbReference type="Proteomes" id="UP000759537"/>
    </source>
</evidence>
<evidence type="ECO:0000256" key="6">
    <source>
        <dbReference type="SAM" id="MobiDB-lite"/>
    </source>
</evidence>
<dbReference type="EMBL" id="WHVB01000005">
    <property type="protein sequence ID" value="KAF8482634.1"/>
    <property type="molecule type" value="Genomic_DNA"/>
</dbReference>
<keyword evidence="8" id="KW-1185">Reference proteome</keyword>
<proteinExistence type="predicted"/>
<evidence type="ECO:0008006" key="9">
    <source>
        <dbReference type="Google" id="ProtNLM"/>
    </source>
</evidence>
<gene>
    <name evidence="7" type="ORF">DFH94DRAFT_373627</name>
</gene>
<evidence type="ECO:0000256" key="4">
    <source>
        <dbReference type="ARBA" id="ARBA00022737"/>
    </source>
</evidence>
<comment type="subcellular location">
    <subcellularLocation>
        <location evidence="1">Cytoplasm</location>
    </subcellularLocation>
</comment>
<dbReference type="FunFam" id="2.120.10.80:FF:000049">
    <property type="entry name" value="Cell polarity protein (Tea1)"/>
    <property type="match status" value="1"/>
</dbReference>
<dbReference type="Pfam" id="PF24681">
    <property type="entry name" value="Kelch_KLHDC2_KLHL20_DRC7"/>
    <property type="match status" value="1"/>
</dbReference>
<dbReference type="GO" id="GO:0005737">
    <property type="term" value="C:cytoplasm"/>
    <property type="evidence" value="ECO:0007669"/>
    <property type="project" value="UniProtKB-SubCell"/>
</dbReference>
<dbReference type="InterPro" id="IPR011043">
    <property type="entry name" value="Gal_Oxase/kelch_b-propeller"/>
</dbReference>
<organism evidence="7 8">
    <name type="scientific">Russula ochroleuca</name>
    <dbReference type="NCBI Taxonomy" id="152965"/>
    <lineage>
        <taxon>Eukaryota</taxon>
        <taxon>Fungi</taxon>
        <taxon>Dikarya</taxon>
        <taxon>Basidiomycota</taxon>
        <taxon>Agaricomycotina</taxon>
        <taxon>Agaricomycetes</taxon>
        <taxon>Russulales</taxon>
        <taxon>Russulaceae</taxon>
        <taxon>Russula</taxon>
    </lineage>
</organism>
<evidence type="ECO:0000256" key="3">
    <source>
        <dbReference type="ARBA" id="ARBA00022490"/>
    </source>
</evidence>
<evidence type="ECO:0000256" key="2">
    <source>
        <dbReference type="ARBA" id="ARBA00022441"/>
    </source>
</evidence>
<feature type="compositionally biased region" description="Polar residues" evidence="6">
    <location>
        <begin position="16"/>
        <end position="26"/>
    </location>
</feature>
<comment type="caution">
    <text evidence="7">The sequence shown here is derived from an EMBL/GenBank/DDBJ whole genome shotgun (WGS) entry which is preliminary data.</text>
</comment>
<dbReference type="PANTHER" id="PTHR46228:SF2">
    <property type="entry name" value="KELCH REPEAT PROTEIN (AFU_ORTHOLOGUE AFUA_4G14350)"/>
    <property type="match status" value="1"/>
</dbReference>